<gene>
    <name evidence="9" type="ORF">ET996_00580</name>
</gene>
<feature type="transmembrane region" description="Helical" evidence="7">
    <location>
        <begin position="183"/>
        <end position="201"/>
    </location>
</feature>
<evidence type="ECO:0000313" key="10">
    <source>
        <dbReference type="Proteomes" id="UP000291933"/>
    </source>
</evidence>
<dbReference type="PANTHER" id="PTHR33406:SF13">
    <property type="entry name" value="MEMBRANE PROTEIN YDFJ"/>
    <property type="match status" value="1"/>
</dbReference>
<evidence type="ECO:0000256" key="5">
    <source>
        <dbReference type="ARBA" id="ARBA00023136"/>
    </source>
</evidence>
<dbReference type="GO" id="GO:0005886">
    <property type="term" value="C:plasma membrane"/>
    <property type="evidence" value="ECO:0007669"/>
    <property type="project" value="UniProtKB-SubCell"/>
</dbReference>
<accession>A0A4Q9KNQ5</accession>
<evidence type="ECO:0000259" key="8">
    <source>
        <dbReference type="PROSITE" id="PS50156"/>
    </source>
</evidence>
<keyword evidence="3 7" id="KW-0812">Transmembrane</keyword>
<dbReference type="SUPFAM" id="SSF82866">
    <property type="entry name" value="Multidrug efflux transporter AcrB transmembrane domain"/>
    <property type="match status" value="2"/>
</dbReference>
<sequence>MSSTLYRMARACFHARKRVLAAWIAFTVLLGILTVTARGTFDDGFRIPGANSQVALDQLKMTFPEAADSSATLLVIAPAGLSIQNPAIKTAVDDELKKIEQIPWVKGTTSPYNEYVKGMVSDDDQAGYARIRVTGSVSTFTEAQREILTEHATTLQAAIPGSQVHMGGEVYSVTMPHVSAVEAIGLVVALIVLVVTLGSLLASSIPLIAALAGAGQSIMLILIFAGLIPINSTSMMLALMLALAVGIDYSLFIVSRHRDQLAGGLDVEESAARATATAGSAVVFAGLTVIIALVGLSVAGIPFLSTMGIFAAVSVAIEVALALTLLPAMLGFFGERLRPQPATRAKKVGGFNASRWWVGVVTKYPIITIVLVVAALGALSVPAKDLWMALPNSGRSHPGAADRVTFDQISEHYGVGANGTLVITAQIVESTDPLKITDGLKADIESMPGVKLVAASVPNRNADTAMVQVIPTTGPDDPATSTLVKALRDREPEWRAKYGVSTAVTGFTAIAIDVSDRLAGALLPFGLFVVGLSLVLLTVVFRSIWVPVKAALGYLLSVGAAFGATTLVFNKGLFKEVINLPEAVPVISFLPIVLMGILFGLAMDYEVFLTSRMREEFVHGNTETAVEEGFVHSAKVVVAAGLIMFAVFAFFVPAGEGVIKPIAFGLAIGIAIDAFVVRMTLGPAVMKLLGRRAWWLPAWLDARLPVMDIEGEALAHQLSLADWPVPDAPGIVYTEGLAAAHGAKTLFSDVDLELLPGNVVVVTGPEPARKALLLALSGRLVPTSGRAKVLGYVIPQQNSDIRNHTTFVDGADASSLAHLGRLRGEFVVVEHADRLEGASRAQLAALASDRGRRTLVLSAAKAENLADIVTAGDGVQVLELPDAAPAESSRPAKRGIPQDADVQAPLTVDPPDEPYTPIADLMLEGAKK</sequence>
<organism evidence="9 10">
    <name type="scientific">Propioniciclava tarda</name>
    <dbReference type="NCBI Taxonomy" id="433330"/>
    <lineage>
        <taxon>Bacteria</taxon>
        <taxon>Bacillati</taxon>
        <taxon>Actinomycetota</taxon>
        <taxon>Actinomycetes</taxon>
        <taxon>Propionibacteriales</taxon>
        <taxon>Propionibacteriaceae</taxon>
        <taxon>Propioniciclava</taxon>
    </lineage>
</organism>
<feature type="transmembrane region" description="Helical" evidence="7">
    <location>
        <begin position="630"/>
        <end position="652"/>
    </location>
</feature>
<dbReference type="InterPro" id="IPR050545">
    <property type="entry name" value="Mycobact_MmpL"/>
</dbReference>
<evidence type="ECO:0000256" key="1">
    <source>
        <dbReference type="ARBA" id="ARBA00004651"/>
    </source>
</evidence>
<feature type="region of interest" description="Disordered" evidence="6">
    <location>
        <begin position="884"/>
        <end position="928"/>
    </location>
</feature>
<feature type="transmembrane region" description="Helical" evidence="7">
    <location>
        <begin position="551"/>
        <end position="569"/>
    </location>
</feature>
<dbReference type="Gene3D" id="1.20.1640.10">
    <property type="entry name" value="Multidrug efflux transporter AcrB transmembrane domain"/>
    <property type="match status" value="2"/>
</dbReference>
<keyword evidence="2" id="KW-1003">Cell membrane</keyword>
<evidence type="ECO:0000256" key="4">
    <source>
        <dbReference type="ARBA" id="ARBA00022989"/>
    </source>
</evidence>
<dbReference type="InterPro" id="IPR004869">
    <property type="entry name" value="MMPL_dom"/>
</dbReference>
<feature type="transmembrane region" description="Helical" evidence="7">
    <location>
        <begin position="276"/>
        <end position="303"/>
    </location>
</feature>
<dbReference type="AlphaFoldDB" id="A0A4Q9KNQ5"/>
<dbReference type="RefSeq" id="WP_131170615.1">
    <property type="nucleotide sequence ID" value="NZ_FXTL01000001.1"/>
</dbReference>
<dbReference type="PROSITE" id="PS50156">
    <property type="entry name" value="SSD"/>
    <property type="match status" value="1"/>
</dbReference>
<evidence type="ECO:0000256" key="7">
    <source>
        <dbReference type="SAM" id="Phobius"/>
    </source>
</evidence>
<feature type="transmembrane region" description="Helical" evidence="7">
    <location>
        <begin position="658"/>
        <end position="681"/>
    </location>
</feature>
<keyword evidence="5 7" id="KW-0472">Membrane</keyword>
<dbReference type="InterPro" id="IPR027417">
    <property type="entry name" value="P-loop_NTPase"/>
</dbReference>
<comment type="subcellular location">
    <subcellularLocation>
        <location evidence="1">Cell membrane</location>
        <topology evidence="1">Multi-pass membrane protein</topology>
    </subcellularLocation>
</comment>
<feature type="transmembrane region" description="Helical" evidence="7">
    <location>
        <begin position="309"/>
        <end position="334"/>
    </location>
</feature>
<feature type="domain" description="SSD" evidence="8">
    <location>
        <begin position="241"/>
        <end position="332"/>
    </location>
</feature>
<keyword evidence="4 7" id="KW-1133">Transmembrane helix</keyword>
<feature type="transmembrane region" description="Helical" evidence="7">
    <location>
        <begin position="208"/>
        <end position="230"/>
    </location>
</feature>
<feature type="transmembrane region" description="Helical" evidence="7">
    <location>
        <begin position="355"/>
        <end position="381"/>
    </location>
</feature>
<dbReference type="PANTHER" id="PTHR33406">
    <property type="entry name" value="MEMBRANE PROTEIN MJ1562-RELATED"/>
    <property type="match status" value="1"/>
</dbReference>
<proteinExistence type="predicted"/>
<dbReference type="OrthoDB" id="7051771at2"/>
<evidence type="ECO:0000256" key="2">
    <source>
        <dbReference type="ARBA" id="ARBA00022475"/>
    </source>
</evidence>
<protein>
    <submittedName>
        <fullName evidence="9">MMPL family transporter</fullName>
    </submittedName>
</protein>
<dbReference type="Pfam" id="PF03176">
    <property type="entry name" value="MMPL"/>
    <property type="match status" value="2"/>
</dbReference>
<dbReference type="InterPro" id="IPR000731">
    <property type="entry name" value="SSD"/>
</dbReference>
<feature type="transmembrane region" description="Helical" evidence="7">
    <location>
        <begin position="589"/>
        <end position="609"/>
    </location>
</feature>
<feature type="transmembrane region" description="Helical" evidence="7">
    <location>
        <begin position="236"/>
        <end position="255"/>
    </location>
</feature>
<reference evidence="9 10" key="1">
    <citation type="submission" date="2019-01" db="EMBL/GenBank/DDBJ databases">
        <title>Lactibacter flavus gen. nov., sp. nov., a novel bacterium of the family Propionibacteriaceae isolated from raw milk and dairy products.</title>
        <authorList>
            <person name="Huptas C."/>
            <person name="Wenning M."/>
            <person name="Breitenwieser F."/>
            <person name="Doll E."/>
            <person name="Von Neubeck M."/>
            <person name="Busse H.-J."/>
            <person name="Scherer S."/>
        </authorList>
    </citation>
    <scope>NUCLEOTIDE SEQUENCE [LARGE SCALE GENOMIC DNA]</scope>
    <source>
        <strain evidence="9 10">DSM 22130</strain>
    </source>
</reference>
<evidence type="ECO:0000256" key="6">
    <source>
        <dbReference type="SAM" id="MobiDB-lite"/>
    </source>
</evidence>
<evidence type="ECO:0000313" key="9">
    <source>
        <dbReference type="EMBL" id="TBT96202.1"/>
    </source>
</evidence>
<dbReference type="Gene3D" id="3.40.50.300">
    <property type="entry name" value="P-loop containing nucleotide triphosphate hydrolases"/>
    <property type="match status" value="1"/>
</dbReference>
<dbReference type="Proteomes" id="UP000291933">
    <property type="component" value="Unassembled WGS sequence"/>
</dbReference>
<feature type="transmembrane region" description="Helical" evidence="7">
    <location>
        <begin position="522"/>
        <end position="544"/>
    </location>
</feature>
<keyword evidence="10" id="KW-1185">Reference proteome</keyword>
<dbReference type="EMBL" id="SDMR01000001">
    <property type="protein sequence ID" value="TBT96202.1"/>
    <property type="molecule type" value="Genomic_DNA"/>
</dbReference>
<evidence type="ECO:0000256" key="3">
    <source>
        <dbReference type="ARBA" id="ARBA00022692"/>
    </source>
</evidence>
<name>A0A4Q9KNQ5_PROTD</name>
<comment type="caution">
    <text evidence="9">The sequence shown here is derived from an EMBL/GenBank/DDBJ whole genome shotgun (WGS) entry which is preliminary data.</text>
</comment>